<reference evidence="2" key="1">
    <citation type="submission" date="2011-07" db="EMBL/GenBank/DDBJ databases">
        <authorList>
            <consortium name="Caenorhabditis brenneri Sequencing and Analysis Consortium"/>
            <person name="Wilson R.K."/>
        </authorList>
    </citation>
    <scope>NUCLEOTIDE SEQUENCE [LARGE SCALE GENOMIC DNA]</scope>
    <source>
        <strain evidence="2">PB2801</strain>
    </source>
</reference>
<dbReference type="HOGENOM" id="CLU_1788531_0_0_1"/>
<name>G0MV16_CAEBE</name>
<dbReference type="Proteomes" id="UP000008068">
    <property type="component" value="Unassembled WGS sequence"/>
</dbReference>
<gene>
    <name evidence="1" type="ORF">CAEBREN_15155</name>
</gene>
<organism evidence="2">
    <name type="scientific">Caenorhabditis brenneri</name>
    <name type="common">Nematode worm</name>
    <dbReference type="NCBI Taxonomy" id="135651"/>
    <lineage>
        <taxon>Eukaryota</taxon>
        <taxon>Metazoa</taxon>
        <taxon>Ecdysozoa</taxon>
        <taxon>Nematoda</taxon>
        <taxon>Chromadorea</taxon>
        <taxon>Rhabditida</taxon>
        <taxon>Rhabditina</taxon>
        <taxon>Rhabditomorpha</taxon>
        <taxon>Rhabditoidea</taxon>
        <taxon>Rhabditidae</taxon>
        <taxon>Peloderinae</taxon>
        <taxon>Caenorhabditis</taxon>
    </lineage>
</organism>
<keyword evidence="2" id="KW-1185">Reference proteome</keyword>
<evidence type="ECO:0000313" key="2">
    <source>
        <dbReference type="Proteomes" id="UP000008068"/>
    </source>
</evidence>
<dbReference type="InParanoid" id="G0MV16"/>
<protein>
    <submittedName>
        <fullName evidence="1">Uncharacterized protein</fullName>
    </submittedName>
</protein>
<dbReference type="EMBL" id="GL379813">
    <property type="protein sequence ID" value="EGT44410.1"/>
    <property type="molecule type" value="Genomic_DNA"/>
</dbReference>
<proteinExistence type="predicted"/>
<dbReference type="AlphaFoldDB" id="G0MV16"/>
<evidence type="ECO:0000313" key="1">
    <source>
        <dbReference type="EMBL" id="EGT44410.1"/>
    </source>
</evidence>
<accession>G0MV16</accession>
<sequence>MAETHHSEKLMIQVCSSIKDAHELDEVVPKDLDSFCNTTKNIVMQRSFELLGIRKPQSPPLPENPDRFFEHLLNQVIDQVEVQNHHGEVLKDQVHLLSEHVFIEKRFREKDGAAEVIFREDPLIKELLDQLKEAHEQGERNFIHA</sequence>